<protein>
    <submittedName>
        <fullName evidence="1">Uncharacterized protein</fullName>
    </submittedName>
</protein>
<proteinExistence type="predicted"/>
<gene>
    <name evidence="1" type="ORF">ACFSYJ_14835</name>
</gene>
<evidence type="ECO:0000313" key="1">
    <source>
        <dbReference type="EMBL" id="MFD2459889.1"/>
    </source>
</evidence>
<comment type="caution">
    <text evidence="1">The sequence shown here is derived from an EMBL/GenBank/DDBJ whole genome shotgun (WGS) entry which is preliminary data.</text>
</comment>
<sequence length="408" mass="45451">MSARSERPAPHGPVVVERNRYFTGKFMAARDFAADTEYLLNRHRLHNRLLHGWGIVCGLDVRPHPRPECARDWVVVTAGFAIDCRGRELVLTRDTAFRLPLPPGPDGEPPAEDCPPRPDPFLLCAEYHQEKIEPVPALYAEGTCDPHHTEFNRYREGVCLVVSDVTPGCWPGEGCGCDDEPDDHDCGCGHEPEGCDCGGSCFEPHCPCGDLVPLARIVPYEGGGYRIDLDGRRVLPPPPAMLTHVTGINWPHGGKLSLHDLRHHKHGELRICFDRPLREYDEDCGNARGVNPFTFVVQYSGPNEALEFVPYPEDCPPRLEDDGRTAVFTIDPDYLSGRGRRGLHDVVVYVSLRCDFIPDCRGIPVDGNHLRGLLPSGDGVQGGLFESWFEVRGGHSDRADREEEREES</sequence>
<dbReference type="EMBL" id="JBHUKU010000007">
    <property type="protein sequence ID" value="MFD2459889.1"/>
    <property type="molecule type" value="Genomic_DNA"/>
</dbReference>
<keyword evidence="2" id="KW-1185">Reference proteome</keyword>
<accession>A0ABW5GHN6</accession>
<name>A0ABW5GHN6_9PSEU</name>
<organism evidence="1 2">
    <name type="scientific">Amycolatopsis samaneae</name>
    <dbReference type="NCBI Taxonomy" id="664691"/>
    <lineage>
        <taxon>Bacteria</taxon>
        <taxon>Bacillati</taxon>
        <taxon>Actinomycetota</taxon>
        <taxon>Actinomycetes</taxon>
        <taxon>Pseudonocardiales</taxon>
        <taxon>Pseudonocardiaceae</taxon>
        <taxon>Amycolatopsis</taxon>
    </lineage>
</organism>
<dbReference type="RefSeq" id="WP_345402859.1">
    <property type="nucleotide sequence ID" value="NZ_BAABHG010000014.1"/>
</dbReference>
<reference evidence="2" key="1">
    <citation type="journal article" date="2019" name="Int. J. Syst. Evol. Microbiol.">
        <title>The Global Catalogue of Microorganisms (GCM) 10K type strain sequencing project: providing services to taxonomists for standard genome sequencing and annotation.</title>
        <authorList>
            <consortium name="The Broad Institute Genomics Platform"/>
            <consortium name="The Broad Institute Genome Sequencing Center for Infectious Disease"/>
            <person name="Wu L."/>
            <person name="Ma J."/>
        </authorList>
    </citation>
    <scope>NUCLEOTIDE SEQUENCE [LARGE SCALE GENOMIC DNA]</scope>
    <source>
        <strain evidence="2">CGMCC 4.7643</strain>
    </source>
</reference>
<dbReference type="Proteomes" id="UP001597419">
    <property type="component" value="Unassembled WGS sequence"/>
</dbReference>
<evidence type="ECO:0000313" key="2">
    <source>
        <dbReference type="Proteomes" id="UP001597419"/>
    </source>
</evidence>